<accession>A0ABT6FPQ0</accession>
<dbReference type="InterPro" id="IPR001638">
    <property type="entry name" value="Solute-binding_3/MltF_N"/>
</dbReference>
<sequence length="136" mass="15287">MFINISFVGCELPKDSRDSVLDAQINGLKIGVVVNPPFTVHDNTGFSGSEIDLLQEFCSEKSITYQLIEGTESELIKKLNKADIHIIIGGFKKNTIWQEKAGLTKTYDEEHVLLVPKGENKLVMELESFMEKNKAR</sequence>
<keyword evidence="3" id="KW-1185">Reference proteome</keyword>
<proteinExistence type="predicted"/>
<protein>
    <submittedName>
        <fullName evidence="2">Transporter substrate-binding domain-containing protein</fullName>
    </submittedName>
</protein>
<gene>
    <name evidence="2" type="ORF">OSR52_05135</name>
</gene>
<dbReference type="Pfam" id="PF00497">
    <property type="entry name" value="SBP_bac_3"/>
    <property type="match status" value="1"/>
</dbReference>
<dbReference type="RefSeq" id="WP_277899484.1">
    <property type="nucleotide sequence ID" value="NZ_JAPMUA010000002.1"/>
</dbReference>
<comment type="caution">
    <text evidence="2">The sequence shown here is derived from an EMBL/GenBank/DDBJ whole genome shotgun (WGS) entry which is preliminary data.</text>
</comment>
<evidence type="ECO:0000259" key="1">
    <source>
        <dbReference type="Pfam" id="PF00497"/>
    </source>
</evidence>
<dbReference type="Proteomes" id="UP001153642">
    <property type="component" value="Unassembled WGS sequence"/>
</dbReference>
<feature type="domain" description="Solute-binding protein family 3/N-terminal" evidence="1">
    <location>
        <begin position="28"/>
        <end position="122"/>
    </location>
</feature>
<organism evidence="2 3">
    <name type="scientific">Galbibacter pacificus</name>
    <dbReference type="NCBI Taxonomy" id="2996052"/>
    <lineage>
        <taxon>Bacteria</taxon>
        <taxon>Pseudomonadati</taxon>
        <taxon>Bacteroidota</taxon>
        <taxon>Flavobacteriia</taxon>
        <taxon>Flavobacteriales</taxon>
        <taxon>Flavobacteriaceae</taxon>
        <taxon>Galbibacter</taxon>
    </lineage>
</organism>
<dbReference type="SUPFAM" id="SSF53850">
    <property type="entry name" value="Periplasmic binding protein-like II"/>
    <property type="match status" value="1"/>
</dbReference>
<reference evidence="2" key="1">
    <citation type="submission" date="2022-11" db="EMBL/GenBank/DDBJ databases">
        <title>High-quality draft genome sequence of Galbibacter sp. strain CMA-7.</title>
        <authorList>
            <person name="Wei L."/>
            <person name="Dong C."/>
            <person name="Shao Z."/>
        </authorList>
    </citation>
    <scope>NUCLEOTIDE SEQUENCE</scope>
    <source>
        <strain evidence="2">CMA-7</strain>
    </source>
</reference>
<dbReference type="EMBL" id="JAPMUA010000002">
    <property type="protein sequence ID" value="MDG3585245.1"/>
    <property type="molecule type" value="Genomic_DNA"/>
</dbReference>
<evidence type="ECO:0000313" key="3">
    <source>
        <dbReference type="Proteomes" id="UP001153642"/>
    </source>
</evidence>
<name>A0ABT6FPQ0_9FLAO</name>
<dbReference type="Gene3D" id="3.40.190.10">
    <property type="entry name" value="Periplasmic binding protein-like II"/>
    <property type="match status" value="1"/>
</dbReference>
<evidence type="ECO:0000313" key="2">
    <source>
        <dbReference type="EMBL" id="MDG3585245.1"/>
    </source>
</evidence>